<dbReference type="Pfam" id="PF00514">
    <property type="entry name" value="Arm"/>
    <property type="match status" value="1"/>
</dbReference>
<gene>
    <name evidence="6" type="ORF">HS088_TW05G00181</name>
</gene>
<comment type="caution">
    <text evidence="6">The sequence shown here is derived from an EMBL/GenBank/DDBJ whole genome shotgun (WGS) entry which is preliminary data.</text>
</comment>
<dbReference type="EMBL" id="JAAARO010000005">
    <property type="protein sequence ID" value="KAF5747460.1"/>
    <property type="molecule type" value="Genomic_DNA"/>
</dbReference>
<evidence type="ECO:0000256" key="3">
    <source>
        <dbReference type="PROSITE-ProRule" id="PRU00259"/>
    </source>
</evidence>
<evidence type="ECO:0000256" key="1">
    <source>
        <dbReference type="ARBA" id="ARBA00022737"/>
    </source>
</evidence>
<feature type="domain" description="U-box" evidence="5">
    <location>
        <begin position="172"/>
        <end position="312"/>
    </location>
</feature>
<evidence type="ECO:0000256" key="2">
    <source>
        <dbReference type="ARBA" id="ARBA00022786"/>
    </source>
</evidence>
<evidence type="ECO:0000259" key="5">
    <source>
        <dbReference type="Pfam" id="PF25598"/>
    </source>
</evidence>
<evidence type="ECO:0000256" key="4">
    <source>
        <dbReference type="SAM" id="MobiDB-lite"/>
    </source>
</evidence>
<feature type="repeat" description="ARM" evidence="3">
    <location>
        <begin position="113"/>
        <end position="155"/>
    </location>
</feature>
<dbReference type="InterPro" id="IPR011989">
    <property type="entry name" value="ARM-like"/>
</dbReference>
<dbReference type="PROSITE" id="PS50176">
    <property type="entry name" value="ARM_REPEAT"/>
    <property type="match status" value="1"/>
</dbReference>
<dbReference type="SMART" id="SM00185">
    <property type="entry name" value="ARM"/>
    <property type="match status" value="4"/>
</dbReference>
<reference evidence="6 7" key="1">
    <citation type="journal article" date="2020" name="Nat. Commun.">
        <title>Genome of Tripterygium wilfordii and identification of cytochrome P450 involved in triptolide biosynthesis.</title>
        <authorList>
            <person name="Tu L."/>
            <person name="Su P."/>
            <person name="Zhang Z."/>
            <person name="Gao L."/>
            <person name="Wang J."/>
            <person name="Hu T."/>
            <person name="Zhou J."/>
            <person name="Zhang Y."/>
            <person name="Zhao Y."/>
            <person name="Liu Y."/>
            <person name="Song Y."/>
            <person name="Tong Y."/>
            <person name="Lu Y."/>
            <person name="Yang J."/>
            <person name="Xu C."/>
            <person name="Jia M."/>
            <person name="Peters R.J."/>
            <person name="Huang L."/>
            <person name="Gao W."/>
        </authorList>
    </citation>
    <scope>NUCLEOTIDE SEQUENCE [LARGE SCALE GENOMIC DNA]</scope>
    <source>
        <strain evidence="7">cv. XIE 37</strain>
        <tissue evidence="6">Leaf</tissue>
    </source>
</reference>
<accession>A0A7J7DM63</accession>
<dbReference type="InterPro" id="IPR000225">
    <property type="entry name" value="Armadillo"/>
</dbReference>
<feature type="region of interest" description="Disordered" evidence="4">
    <location>
        <begin position="1"/>
        <end position="31"/>
    </location>
</feature>
<evidence type="ECO:0000313" key="7">
    <source>
        <dbReference type="Proteomes" id="UP000593562"/>
    </source>
</evidence>
<feature type="compositionally biased region" description="Polar residues" evidence="4">
    <location>
        <begin position="1"/>
        <end position="10"/>
    </location>
</feature>
<proteinExistence type="predicted"/>
<dbReference type="InterPro" id="IPR016024">
    <property type="entry name" value="ARM-type_fold"/>
</dbReference>
<dbReference type="Gene3D" id="1.25.10.10">
    <property type="entry name" value="Leucine-rich Repeat Variant"/>
    <property type="match status" value="1"/>
</dbReference>
<dbReference type="SUPFAM" id="SSF48371">
    <property type="entry name" value="ARM repeat"/>
    <property type="match status" value="1"/>
</dbReference>
<dbReference type="InParanoid" id="A0A7J7DM63"/>
<keyword evidence="2" id="KW-0833">Ubl conjugation pathway</keyword>
<dbReference type="Proteomes" id="UP000593562">
    <property type="component" value="Unassembled WGS sequence"/>
</dbReference>
<dbReference type="Pfam" id="PF25598">
    <property type="entry name" value="ARM_PUB"/>
    <property type="match status" value="1"/>
</dbReference>
<organism evidence="6 7">
    <name type="scientific">Tripterygium wilfordii</name>
    <name type="common">Thunder God vine</name>
    <dbReference type="NCBI Taxonomy" id="458696"/>
    <lineage>
        <taxon>Eukaryota</taxon>
        <taxon>Viridiplantae</taxon>
        <taxon>Streptophyta</taxon>
        <taxon>Embryophyta</taxon>
        <taxon>Tracheophyta</taxon>
        <taxon>Spermatophyta</taxon>
        <taxon>Magnoliopsida</taxon>
        <taxon>eudicotyledons</taxon>
        <taxon>Gunneridae</taxon>
        <taxon>Pentapetalae</taxon>
        <taxon>rosids</taxon>
        <taxon>fabids</taxon>
        <taxon>Celastrales</taxon>
        <taxon>Celastraceae</taxon>
        <taxon>Tripterygium</taxon>
    </lineage>
</organism>
<dbReference type="PANTHER" id="PTHR23315:SF65">
    <property type="entry name" value="ARM REPEAT SUPERFAMILY PROTEIN"/>
    <property type="match status" value="1"/>
</dbReference>
<keyword evidence="7" id="KW-1185">Reference proteome</keyword>
<sequence length="387" mass="41698">MEDSAESLSPCSPRDIDSDAGGAEKGSSTSASVNRALQLIESDDLDSKLQAAREIRQLTKTSHRCRRQLAQAVKPLVSMLRVDESDCNESVLLALLNLAVKDERNKINIIEAGALEPIISFLQSSNSNLQEYAAASLLTLSATTLNKPIISSSGAIPLLAEILRHGSAQAKVDAVMALSNLSTHPNSLSLILETKPISSLVNLLKTCKKSSKTAVKCCALIESLVSFDECRTALISEEGGVLAVVEVLENGSPQSREHAVGALLTMCHSDRCKYREPILEEGVIPGLLELTVQGTPNSQAKAHMLLRLLRDSPYPRSELQPDTLENIVCTIISQIDGDDQSSKARKMLADMVQVSMEQSLKHLQQRAMVCTPSDLPIASCTSEVSSK</sequence>
<dbReference type="PANTHER" id="PTHR23315">
    <property type="entry name" value="U BOX DOMAIN-CONTAINING"/>
    <property type="match status" value="1"/>
</dbReference>
<name>A0A7J7DM63_TRIWF</name>
<protein>
    <submittedName>
        <fullName evidence="6">U-box domain-containing protein 4</fullName>
    </submittedName>
</protein>
<keyword evidence="1" id="KW-0677">Repeat</keyword>
<evidence type="ECO:0000313" key="6">
    <source>
        <dbReference type="EMBL" id="KAF5747460.1"/>
    </source>
</evidence>
<dbReference type="InterPro" id="IPR058678">
    <property type="entry name" value="ARM_PUB"/>
</dbReference>
<dbReference type="FunCoup" id="A0A7J7DM63">
    <property type="interactions" value="249"/>
</dbReference>
<dbReference type="OrthoDB" id="7537227at2759"/>
<dbReference type="FunFam" id="1.25.10.10:FF:000300">
    <property type="entry name" value="U-box domain-containing protein 4"/>
    <property type="match status" value="1"/>
</dbReference>
<dbReference type="AlphaFoldDB" id="A0A7J7DM63"/>